<dbReference type="Pfam" id="PF03724">
    <property type="entry name" value="META"/>
    <property type="match status" value="1"/>
</dbReference>
<gene>
    <name evidence="3" type="ORF">D9V28_06910</name>
</gene>
<name>A0A3L7J240_9MICO</name>
<dbReference type="OrthoDB" id="4990393at2"/>
<feature type="chain" id="PRO_5038902904" evidence="1">
    <location>
        <begin position="20"/>
        <end position="147"/>
    </location>
</feature>
<dbReference type="InterPro" id="IPR005184">
    <property type="entry name" value="DUF306_Meta_HslJ"/>
</dbReference>
<protein>
    <submittedName>
        <fullName evidence="3">META domain-containing protein</fullName>
    </submittedName>
</protein>
<sequence>MVASRFPVSRVSIAVSTLAAGLLLGGCASSGGSGDEPSPKATETAKALTTNTLVGTWGSTAVQEPNLVFDAEGGLTGTDGCNRLVGTWSVEGDTVLLSDIASTLMACEGVDTWLSGAASATLVAGNDDELQIFDSADQEIGTLERAD</sequence>
<keyword evidence="1" id="KW-0732">Signal</keyword>
<dbReference type="EMBL" id="RCWJ01000002">
    <property type="protein sequence ID" value="RLQ84626.1"/>
    <property type="molecule type" value="Genomic_DNA"/>
</dbReference>
<evidence type="ECO:0000259" key="2">
    <source>
        <dbReference type="Pfam" id="PF03724"/>
    </source>
</evidence>
<dbReference type="PROSITE" id="PS51257">
    <property type="entry name" value="PROKAR_LIPOPROTEIN"/>
    <property type="match status" value="1"/>
</dbReference>
<evidence type="ECO:0000313" key="3">
    <source>
        <dbReference type="EMBL" id="RLQ84626.1"/>
    </source>
</evidence>
<proteinExistence type="predicted"/>
<evidence type="ECO:0000313" key="4">
    <source>
        <dbReference type="Proteomes" id="UP000282460"/>
    </source>
</evidence>
<keyword evidence="4" id="KW-1185">Reference proteome</keyword>
<feature type="signal peptide" evidence="1">
    <location>
        <begin position="1"/>
        <end position="19"/>
    </location>
</feature>
<evidence type="ECO:0000256" key="1">
    <source>
        <dbReference type="SAM" id="SignalP"/>
    </source>
</evidence>
<accession>A0A3L7J240</accession>
<dbReference type="Gene3D" id="2.40.128.270">
    <property type="match status" value="1"/>
</dbReference>
<dbReference type="Proteomes" id="UP000282460">
    <property type="component" value="Unassembled WGS sequence"/>
</dbReference>
<dbReference type="RefSeq" id="WP_121659671.1">
    <property type="nucleotide sequence ID" value="NZ_BMEK01000002.1"/>
</dbReference>
<reference evidence="3 4" key="1">
    <citation type="submission" date="2018-10" db="EMBL/GenBank/DDBJ databases">
        <authorList>
            <person name="Li J."/>
        </authorList>
    </citation>
    <scope>NUCLEOTIDE SEQUENCE [LARGE SCALE GENOMIC DNA]</scope>
    <source>
        <strain evidence="3 4">ZD1-4</strain>
    </source>
</reference>
<organism evidence="3 4">
    <name type="scientific">Mycetocola zhadangensis</name>
    <dbReference type="NCBI Taxonomy" id="1164595"/>
    <lineage>
        <taxon>Bacteria</taxon>
        <taxon>Bacillati</taxon>
        <taxon>Actinomycetota</taxon>
        <taxon>Actinomycetes</taxon>
        <taxon>Micrococcales</taxon>
        <taxon>Microbacteriaceae</taxon>
        <taxon>Mycetocola</taxon>
    </lineage>
</organism>
<dbReference type="InterPro" id="IPR038670">
    <property type="entry name" value="HslJ-like_sf"/>
</dbReference>
<comment type="caution">
    <text evidence="3">The sequence shown here is derived from an EMBL/GenBank/DDBJ whole genome shotgun (WGS) entry which is preliminary data.</text>
</comment>
<feature type="domain" description="DUF306" evidence="2">
    <location>
        <begin position="62"/>
        <end position="122"/>
    </location>
</feature>
<dbReference type="AlphaFoldDB" id="A0A3L7J240"/>